<keyword evidence="3 8" id="KW-0479">Metal-binding</keyword>
<feature type="binding site" evidence="8">
    <location>
        <position position="43"/>
    </location>
    <ligand>
        <name>Zn(2+)</name>
        <dbReference type="ChEBI" id="CHEBI:29105"/>
    </ligand>
</feature>
<evidence type="ECO:0000256" key="6">
    <source>
        <dbReference type="ARBA" id="ARBA00023187"/>
    </source>
</evidence>
<keyword evidence="6" id="KW-0508">mRNA splicing</keyword>
<reference evidence="10" key="1">
    <citation type="submission" date="2023-02" db="EMBL/GenBank/DDBJ databases">
        <title>Identification and recombinant expression of a fungal hydrolase from Papiliotrema laurentii that hydrolyzes apple cutin and clears colloidal polyester polyurethane.</title>
        <authorList>
            <consortium name="DOE Joint Genome Institute"/>
            <person name="Roman V.A."/>
            <person name="Bojanowski C."/>
            <person name="Crable B.R."/>
            <person name="Wagner D.N."/>
            <person name="Hung C.S."/>
            <person name="Nadeau L.J."/>
            <person name="Schratz L."/>
            <person name="Haridas S."/>
            <person name="Pangilinan J."/>
            <person name="Lipzen A."/>
            <person name="Na H."/>
            <person name="Yan M."/>
            <person name="Ng V."/>
            <person name="Grigoriev I.V."/>
            <person name="Spatafora J.W."/>
            <person name="Barlow D."/>
            <person name="Biffinger J."/>
            <person name="Kelley-Loughnane N."/>
            <person name="Varaljay V.A."/>
            <person name="Crookes-Goodson W.J."/>
        </authorList>
    </citation>
    <scope>NUCLEOTIDE SEQUENCE</scope>
    <source>
        <strain evidence="10">5307AH</strain>
    </source>
</reference>
<feature type="region of interest" description="Disordered" evidence="9">
    <location>
        <begin position="189"/>
        <end position="289"/>
    </location>
</feature>
<feature type="binding site" evidence="8">
    <location>
        <position position="46"/>
    </location>
    <ligand>
        <name>Zn(2+)</name>
        <dbReference type="ChEBI" id="CHEBI:29105"/>
    </ligand>
</feature>
<dbReference type="AlphaFoldDB" id="A0AAD9FX85"/>
<accession>A0AAD9FX85</accession>
<dbReference type="GO" id="GO:0046872">
    <property type="term" value="F:metal ion binding"/>
    <property type="evidence" value="ECO:0007669"/>
    <property type="project" value="UniProtKB-KW"/>
</dbReference>
<dbReference type="GO" id="GO:0000349">
    <property type="term" value="P:generation of catalytic spliceosome for first transesterification step"/>
    <property type="evidence" value="ECO:0007669"/>
    <property type="project" value="UniProtKB-UniRule"/>
</dbReference>
<dbReference type="GO" id="GO:0071006">
    <property type="term" value="C:U2-type catalytic step 1 spliceosome"/>
    <property type="evidence" value="ECO:0007669"/>
    <property type="project" value="UniProtKB-UniRule"/>
</dbReference>
<gene>
    <name evidence="10" type="ORF">DB88DRAFT_479927</name>
</gene>
<evidence type="ECO:0000256" key="9">
    <source>
        <dbReference type="SAM" id="MobiDB-lite"/>
    </source>
</evidence>
<proteinExistence type="inferred from homology"/>
<dbReference type="Pfam" id="PF04502">
    <property type="entry name" value="Saf4_Yju2"/>
    <property type="match status" value="1"/>
</dbReference>
<comment type="subcellular location">
    <subcellularLocation>
        <location evidence="1 8">Nucleus</location>
    </subcellularLocation>
</comment>
<dbReference type="Proteomes" id="UP001182556">
    <property type="component" value="Unassembled WGS sequence"/>
</dbReference>
<comment type="subunit">
    <text evidence="8">Component of the spliceosome. Present in the activated B complex, the catalytically activated B* complex which catalyzes the branching, the catalytic step 1 C complex catalyzing the exon ligation, and the postcatalytic P complex containing the ligated exons (mRNA) and the excised lariat intron.</text>
</comment>
<evidence type="ECO:0000256" key="3">
    <source>
        <dbReference type="ARBA" id="ARBA00022723"/>
    </source>
</evidence>
<feature type="binding site" evidence="8">
    <location>
        <position position="80"/>
    </location>
    <ligand>
        <name>Zn(2+)</name>
        <dbReference type="ChEBI" id="CHEBI:29105"/>
    </ligand>
</feature>
<dbReference type="PANTHER" id="PTHR12111:SF1">
    <property type="entry name" value="SPLICING FACTOR YJU2"/>
    <property type="match status" value="1"/>
</dbReference>
<evidence type="ECO:0000256" key="5">
    <source>
        <dbReference type="ARBA" id="ARBA00022833"/>
    </source>
</evidence>
<protein>
    <recommendedName>
        <fullName evidence="8">Splicing factor YJU2</fullName>
    </recommendedName>
</protein>
<feature type="region of interest" description="Disordered" evidence="9">
    <location>
        <begin position="305"/>
        <end position="343"/>
    </location>
</feature>
<feature type="compositionally biased region" description="Basic and acidic residues" evidence="9">
    <location>
        <begin position="137"/>
        <end position="168"/>
    </location>
</feature>
<keyword evidence="2" id="KW-0507">mRNA processing</keyword>
<evidence type="ECO:0000313" key="11">
    <source>
        <dbReference type="Proteomes" id="UP001182556"/>
    </source>
</evidence>
<keyword evidence="7 8" id="KW-0539">Nucleus</keyword>
<comment type="similarity">
    <text evidence="8">Belongs to the CWC16 family. YJU2 subfamily.</text>
</comment>
<comment type="function">
    <text evidence="8">Part of the spliceosome which catalyzes two sequential transesterification reactions, first the excision of the non-coding intron from pre-mRNA and then the ligation of the coding exons to form the mature mRNA. Plays a role in stabilizing the structure of the spliceosome catalytic core and docking of the branch helix into the active site, producing 5'-exon and lariat intron-3'-intermediates.</text>
</comment>
<keyword evidence="11" id="KW-1185">Reference proteome</keyword>
<keyword evidence="5 8" id="KW-0862">Zinc</keyword>
<dbReference type="InterPro" id="IPR043701">
    <property type="entry name" value="Yju2"/>
</dbReference>
<evidence type="ECO:0000256" key="7">
    <source>
        <dbReference type="ARBA" id="ARBA00023242"/>
    </source>
</evidence>
<feature type="compositionally biased region" description="Basic and acidic residues" evidence="9">
    <location>
        <begin position="196"/>
        <end position="211"/>
    </location>
</feature>
<evidence type="ECO:0000256" key="8">
    <source>
        <dbReference type="HAMAP-Rule" id="MF_03226"/>
    </source>
</evidence>
<feature type="region of interest" description="Disordered" evidence="9">
    <location>
        <begin position="110"/>
        <end position="168"/>
    </location>
</feature>
<dbReference type="EMBL" id="JAODAN010000001">
    <property type="protein sequence ID" value="KAK1927962.1"/>
    <property type="molecule type" value="Genomic_DNA"/>
</dbReference>
<evidence type="ECO:0000256" key="2">
    <source>
        <dbReference type="ARBA" id="ARBA00022664"/>
    </source>
</evidence>
<feature type="compositionally biased region" description="Low complexity" evidence="9">
    <location>
        <begin position="306"/>
        <end position="320"/>
    </location>
</feature>
<keyword evidence="4 8" id="KW-0747">Spliceosome</keyword>
<evidence type="ECO:0000256" key="4">
    <source>
        <dbReference type="ARBA" id="ARBA00022728"/>
    </source>
</evidence>
<name>A0AAD9FX85_PAPLA</name>
<dbReference type="PANTHER" id="PTHR12111">
    <property type="entry name" value="SPLICING FACTOR YJU2"/>
    <property type="match status" value="1"/>
</dbReference>
<sequence>MSERKVINKYFPPDFDPSKIKRRKLGKQLQQPVRLMAPFSMRCNRCGEYVYKGKKFNARKETAEGEEYYGIKVFRFYIKCPTCSSEITFKTDPKNADYICEQGATRNFENWSDAVDPTGRTKALPGAEDDDDYDSDGNLKEESKERNAMEDLERAQEQSRREMEMMDELSDLRQRNARLELSNANADPEALLAALHAEKESAEQERKRKQEEAEDEAELAKYFSHVRNKITEDKGKGKARADEDADGADGAEDKGSDVSASDGEGEGGLLDLTIKRRPPPGTGGVGEPTVASLLAAKGKVLDPSIGAAVAGPGATNGAAAPQLVKRKREGMQKLLGIKKKTKA</sequence>
<comment type="caution">
    <text evidence="10">The sequence shown here is derived from an EMBL/GenBank/DDBJ whole genome shotgun (WGS) entry which is preliminary data.</text>
</comment>
<evidence type="ECO:0000256" key="1">
    <source>
        <dbReference type="ARBA" id="ARBA00004123"/>
    </source>
</evidence>
<organism evidence="10 11">
    <name type="scientific">Papiliotrema laurentii</name>
    <name type="common">Cryptococcus laurentii</name>
    <dbReference type="NCBI Taxonomy" id="5418"/>
    <lineage>
        <taxon>Eukaryota</taxon>
        <taxon>Fungi</taxon>
        <taxon>Dikarya</taxon>
        <taxon>Basidiomycota</taxon>
        <taxon>Agaricomycotina</taxon>
        <taxon>Tremellomycetes</taxon>
        <taxon>Tremellales</taxon>
        <taxon>Rhynchogastremaceae</taxon>
        <taxon>Papiliotrema</taxon>
    </lineage>
</organism>
<feature type="binding site" evidence="8">
    <location>
        <position position="83"/>
    </location>
    <ligand>
        <name>Zn(2+)</name>
        <dbReference type="ChEBI" id="CHEBI:29105"/>
    </ligand>
</feature>
<feature type="compositionally biased region" description="Basic and acidic residues" evidence="9">
    <location>
        <begin position="229"/>
        <end position="242"/>
    </location>
</feature>
<evidence type="ECO:0000313" key="10">
    <source>
        <dbReference type="EMBL" id="KAK1927962.1"/>
    </source>
</evidence>
<dbReference type="InterPro" id="IPR007590">
    <property type="entry name" value="Saf4/Yju2"/>
</dbReference>
<dbReference type="HAMAP" id="MF_03226">
    <property type="entry name" value="YJU2"/>
    <property type="match status" value="1"/>
</dbReference>